<sequence>MAADGELPTTTCLEGAIPVLSGLAACLRTTELSDFAIESSAGTIAVHRIILSLHSKVLRKACNGDFRETSEAFIDLHHENPACVQAMVEFLYHFDYDFPEGEPTSVSAFHVQMAVIADKYDIAALKDAAFIKCRASLPSTANQADAFAETIDLAYENIVALPDLCKHLVAFALDNPAVGVSAEFHPSLKKVMQKHPDLAMNIAEAMHIRLMEKPKLDPDVKAYVCPDCAGTSIFRTDLVHARIYPCKNCSFDYYGHQWRKTKFKFVD</sequence>
<accession>A0ABR0EC59</accession>
<dbReference type="Pfam" id="PF00651">
    <property type="entry name" value="BTB"/>
    <property type="match status" value="1"/>
</dbReference>
<feature type="domain" description="BTB" evidence="1">
    <location>
        <begin position="33"/>
        <end position="100"/>
    </location>
</feature>
<gene>
    <name evidence="2" type="ORF">PRZ48_009308</name>
</gene>
<reference evidence="2 3" key="1">
    <citation type="journal article" date="2023" name="G3 (Bethesda)">
        <title>A chromosome-level genome assembly of Zasmidium syzygii isolated from banana leaves.</title>
        <authorList>
            <person name="van Westerhoven A.C."/>
            <person name="Mehrabi R."/>
            <person name="Talebi R."/>
            <person name="Steentjes M.B.F."/>
            <person name="Corcolon B."/>
            <person name="Chong P.A."/>
            <person name="Kema G.H.J."/>
            <person name="Seidl M.F."/>
        </authorList>
    </citation>
    <scope>NUCLEOTIDE SEQUENCE [LARGE SCALE GENOMIC DNA]</scope>
    <source>
        <strain evidence="2 3">P124</strain>
    </source>
</reference>
<dbReference type="Proteomes" id="UP001305779">
    <property type="component" value="Unassembled WGS sequence"/>
</dbReference>
<dbReference type="EMBL" id="JAXOVC010000007">
    <property type="protein sequence ID" value="KAK4498798.1"/>
    <property type="molecule type" value="Genomic_DNA"/>
</dbReference>
<dbReference type="InterPro" id="IPR000210">
    <property type="entry name" value="BTB/POZ_dom"/>
</dbReference>
<evidence type="ECO:0000313" key="2">
    <source>
        <dbReference type="EMBL" id="KAK4498798.1"/>
    </source>
</evidence>
<dbReference type="InterPro" id="IPR011333">
    <property type="entry name" value="SKP1/BTB/POZ_sf"/>
</dbReference>
<keyword evidence="3" id="KW-1185">Reference proteome</keyword>
<name>A0ABR0EC59_ZASCE</name>
<comment type="caution">
    <text evidence="2">The sequence shown here is derived from an EMBL/GenBank/DDBJ whole genome shotgun (WGS) entry which is preliminary data.</text>
</comment>
<dbReference type="PANTHER" id="PTHR47843:SF5">
    <property type="entry name" value="BTB_POZ DOMAIN PROTEIN"/>
    <property type="match status" value="1"/>
</dbReference>
<proteinExistence type="predicted"/>
<dbReference type="CDD" id="cd18186">
    <property type="entry name" value="BTB_POZ_ZBTB_KLHL-like"/>
    <property type="match status" value="1"/>
</dbReference>
<dbReference type="PANTHER" id="PTHR47843">
    <property type="entry name" value="BTB DOMAIN-CONTAINING PROTEIN-RELATED"/>
    <property type="match status" value="1"/>
</dbReference>
<dbReference type="Gene3D" id="3.30.710.10">
    <property type="entry name" value="Potassium Channel Kv1.1, Chain A"/>
    <property type="match status" value="1"/>
</dbReference>
<organism evidence="2 3">
    <name type="scientific">Zasmidium cellare</name>
    <name type="common">Wine cellar mold</name>
    <name type="synonym">Racodium cellare</name>
    <dbReference type="NCBI Taxonomy" id="395010"/>
    <lineage>
        <taxon>Eukaryota</taxon>
        <taxon>Fungi</taxon>
        <taxon>Dikarya</taxon>
        <taxon>Ascomycota</taxon>
        <taxon>Pezizomycotina</taxon>
        <taxon>Dothideomycetes</taxon>
        <taxon>Dothideomycetidae</taxon>
        <taxon>Mycosphaerellales</taxon>
        <taxon>Mycosphaerellaceae</taxon>
        <taxon>Zasmidium</taxon>
    </lineage>
</organism>
<dbReference type="PROSITE" id="PS50097">
    <property type="entry name" value="BTB"/>
    <property type="match status" value="1"/>
</dbReference>
<dbReference type="SUPFAM" id="SSF54695">
    <property type="entry name" value="POZ domain"/>
    <property type="match status" value="1"/>
</dbReference>
<protein>
    <recommendedName>
        <fullName evidence="1">BTB domain-containing protein</fullName>
    </recommendedName>
</protein>
<evidence type="ECO:0000313" key="3">
    <source>
        <dbReference type="Proteomes" id="UP001305779"/>
    </source>
</evidence>
<evidence type="ECO:0000259" key="1">
    <source>
        <dbReference type="PROSITE" id="PS50097"/>
    </source>
</evidence>